<feature type="region of interest" description="Disordered" evidence="1">
    <location>
        <begin position="197"/>
        <end position="254"/>
    </location>
</feature>
<sequence>MGWTPGKGLGSKEDGTVNLIQVQIKNDKLGIGVEKNTDYNWVASTIEFNSALSRLVPFSAKTPSVNQDKVEPTTQRPPIPESVPAVEQPTPDPKDAPQTQIDNTGADNANLKKRKRRRGKEPKVVQEDAVSQFNQLTTQRQSESHLPPEPPIQPHHCDNDYQRKRKRRRVKEPNTQNEDCPLKLVDETTQLTTLKEAQVDSKAQPETQPETQPQQPQIQTQTKGGSQQTQVGAEEPKKAHNHFIPKRVRRGKEVRNYSQQDLSAIFGFTKDPKEAEKNVHKPLVEDPTLKKSNKSMTDYFESKLKELHLRRKREDGNNYYQDIPSFSI</sequence>
<dbReference type="PANTHER" id="PTHR23149:SF9">
    <property type="entry name" value="G PATCH DOMAIN-CONTAINING PROTEIN 4"/>
    <property type="match status" value="1"/>
</dbReference>
<dbReference type="AlphaFoldDB" id="A0A6B2L915"/>
<dbReference type="GO" id="GO:0005730">
    <property type="term" value="C:nucleolus"/>
    <property type="evidence" value="ECO:0007669"/>
    <property type="project" value="TreeGrafter"/>
</dbReference>
<proteinExistence type="predicted"/>
<dbReference type="GO" id="GO:0003676">
    <property type="term" value="F:nucleic acid binding"/>
    <property type="evidence" value="ECO:0007669"/>
    <property type="project" value="InterPro"/>
</dbReference>
<feature type="compositionally biased region" description="Basic residues" evidence="1">
    <location>
        <begin position="111"/>
        <end position="120"/>
    </location>
</feature>
<name>A0A6B2L915_9EUKA</name>
<dbReference type="InterPro" id="IPR000467">
    <property type="entry name" value="G_patch_dom"/>
</dbReference>
<accession>A0A6B2L915</accession>
<dbReference type="PROSITE" id="PS50174">
    <property type="entry name" value="G_PATCH"/>
    <property type="match status" value="1"/>
</dbReference>
<feature type="region of interest" description="Disordered" evidence="1">
    <location>
        <begin position="63"/>
        <end position="184"/>
    </location>
</feature>
<organism evidence="3">
    <name type="scientific">Arcella intermedia</name>
    <dbReference type="NCBI Taxonomy" id="1963864"/>
    <lineage>
        <taxon>Eukaryota</taxon>
        <taxon>Amoebozoa</taxon>
        <taxon>Tubulinea</taxon>
        <taxon>Elardia</taxon>
        <taxon>Arcellinida</taxon>
        <taxon>Sphaerothecina</taxon>
        <taxon>Arcellidae</taxon>
        <taxon>Arcella</taxon>
    </lineage>
</organism>
<feature type="compositionally biased region" description="Polar residues" evidence="1">
    <location>
        <begin position="63"/>
        <end position="74"/>
    </location>
</feature>
<dbReference type="PANTHER" id="PTHR23149">
    <property type="entry name" value="G PATCH DOMAIN CONTAINING PROTEIN"/>
    <property type="match status" value="1"/>
</dbReference>
<protein>
    <recommendedName>
        <fullName evidence="2">G-patch domain-containing protein</fullName>
    </recommendedName>
</protein>
<feature type="domain" description="G-patch" evidence="2">
    <location>
        <begin position="1"/>
        <end position="36"/>
    </location>
</feature>
<evidence type="ECO:0000259" key="2">
    <source>
        <dbReference type="PROSITE" id="PS50174"/>
    </source>
</evidence>
<feature type="compositionally biased region" description="Polar residues" evidence="1">
    <location>
        <begin position="129"/>
        <end position="141"/>
    </location>
</feature>
<feature type="compositionally biased region" description="Polar residues" evidence="1">
    <location>
        <begin position="97"/>
        <end position="107"/>
    </location>
</feature>
<reference evidence="3" key="1">
    <citation type="journal article" date="2020" name="J. Eukaryot. Microbiol.">
        <title>De novo Sequencing, Assembly and Annotation of the Transcriptome for the Free-Living Testate Amoeba Arcella intermedia.</title>
        <authorList>
            <person name="Ribeiro G.M."/>
            <person name="Porfirio-Sousa A.L."/>
            <person name="Maurer-Alcala X.X."/>
            <person name="Katz L.A."/>
            <person name="Lahr D.J.G."/>
        </authorList>
    </citation>
    <scope>NUCLEOTIDE SEQUENCE</scope>
</reference>
<feature type="compositionally biased region" description="Low complexity" evidence="1">
    <location>
        <begin position="204"/>
        <end position="232"/>
    </location>
</feature>
<feature type="compositionally biased region" description="Basic residues" evidence="1">
    <location>
        <begin position="239"/>
        <end position="252"/>
    </location>
</feature>
<evidence type="ECO:0000313" key="3">
    <source>
        <dbReference type="EMBL" id="NDV33308.1"/>
    </source>
</evidence>
<dbReference type="Pfam" id="PF01585">
    <property type="entry name" value="G-patch"/>
    <property type="match status" value="1"/>
</dbReference>
<dbReference type="EMBL" id="GIBP01004339">
    <property type="protein sequence ID" value="NDV33308.1"/>
    <property type="molecule type" value="Transcribed_RNA"/>
</dbReference>
<evidence type="ECO:0000256" key="1">
    <source>
        <dbReference type="SAM" id="MobiDB-lite"/>
    </source>
</evidence>
<dbReference type="InterPro" id="IPR050656">
    <property type="entry name" value="PINX1"/>
</dbReference>